<feature type="domain" description="F-box/LRR-repeat protein 15-like leucin rich repeat" evidence="2">
    <location>
        <begin position="76"/>
        <end position="248"/>
    </location>
</feature>
<dbReference type="GO" id="GO:0019005">
    <property type="term" value="C:SCF ubiquitin ligase complex"/>
    <property type="evidence" value="ECO:0007669"/>
    <property type="project" value="TreeGrafter"/>
</dbReference>
<dbReference type="AlphaFoldDB" id="A0A843U2J6"/>
<dbReference type="InterPro" id="IPR006553">
    <property type="entry name" value="Leu-rich_rpt_Cys-con_subtyp"/>
</dbReference>
<organism evidence="3 4">
    <name type="scientific">Colocasia esculenta</name>
    <name type="common">Wild taro</name>
    <name type="synonym">Arum esculentum</name>
    <dbReference type="NCBI Taxonomy" id="4460"/>
    <lineage>
        <taxon>Eukaryota</taxon>
        <taxon>Viridiplantae</taxon>
        <taxon>Streptophyta</taxon>
        <taxon>Embryophyta</taxon>
        <taxon>Tracheophyta</taxon>
        <taxon>Spermatophyta</taxon>
        <taxon>Magnoliopsida</taxon>
        <taxon>Liliopsida</taxon>
        <taxon>Araceae</taxon>
        <taxon>Aroideae</taxon>
        <taxon>Colocasieae</taxon>
        <taxon>Colocasia</taxon>
    </lineage>
</organism>
<dbReference type="InterPro" id="IPR057207">
    <property type="entry name" value="FBXL15_LRR"/>
</dbReference>
<dbReference type="PANTHER" id="PTHR13318:SF258">
    <property type="entry name" value="F-BOX PROTEIN SKP2A"/>
    <property type="match status" value="1"/>
</dbReference>
<dbReference type="GO" id="GO:0031146">
    <property type="term" value="P:SCF-dependent proteasomal ubiquitin-dependent protein catabolic process"/>
    <property type="evidence" value="ECO:0007669"/>
    <property type="project" value="TreeGrafter"/>
</dbReference>
<comment type="caution">
    <text evidence="3">The sequence shown here is derived from an EMBL/GenBank/DDBJ whole genome shotgun (WGS) entry which is preliminary data.</text>
</comment>
<dbReference type="Gene3D" id="3.80.10.10">
    <property type="entry name" value="Ribonuclease Inhibitor"/>
    <property type="match status" value="1"/>
</dbReference>
<proteinExistence type="predicted"/>
<dbReference type="Pfam" id="PF25372">
    <property type="entry name" value="DUF7885"/>
    <property type="match status" value="1"/>
</dbReference>
<dbReference type="CDD" id="cd22161">
    <property type="entry name" value="F-box_AtSKP2-like"/>
    <property type="match status" value="1"/>
</dbReference>
<feature type="domain" description="F-box" evidence="1">
    <location>
        <begin position="38"/>
        <end position="72"/>
    </location>
</feature>
<dbReference type="Gene3D" id="1.20.1280.50">
    <property type="match status" value="1"/>
</dbReference>
<evidence type="ECO:0000313" key="4">
    <source>
        <dbReference type="Proteomes" id="UP000652761"/>
    </source>
</evidence>
<dbReference type="SMART" id="SM00367">
    <property type="entry name" value="LRR_CC"/>
    <property type="match status" value="6"/>
</dbReference>
<dbReference type="SUPFAM" id="SSF81383">
    <property type="entry name" value="F-box domain"/>
    <property type="match status" value="1"/>
</dbReference>
<dbReference type="SUPFAM" id="SSF52047">
    <property type="entry name" value="RNI-like"/>
    <property type="match status" value="1"/>
</dbReference>
<dbReference type="PANTHER" id="PTHR13318">
    <property type="entry name" value="PARTNER OF PAIRED, ISOFORM B-RELATED"/>
    <property type="match status" value="1"/>
</dbReference>
<dbReference type="EMBL" id="NMUH01000303">
    <property type="protein sequence ID" value="MQL76526.1"/>
    <property type="molecule type" value="Genomic_DNA"/>
</dbReference>
<evidence type="ECO:0000313" key="3">
    <source>
        <dbReference type="EMBL" id="MQL76526.1"/>
    </source>
</evidence>
<protein>
    <recommendedName>
        <fullName evidence="5">F-box protein SKP2A</fullName>
    </recommendedName>
</protein>
<accession>A0A843U2J6</accession>
<evidence type="ECO:0000259" key="2">
    <source>
        <dbReference type="Pfam" id="PF25372"/>
    </source>
</evidence>
<keyword evidence="4" id="KW-1185">Reference proteome</keyword>
<dbReference type="Proteomes" id="UP000652761">
    <property type="component" value="Unassembled WGS sequence"/>
</dbReference>
<reference evidence="3" key="1">
    <citation type="submission" date="2017-07" db="EMBL/GenBank/DDBJ databases">
        <title>Taro Niue Genome Assembly and Annotation.</title>
        <authorList>
            <person name="Atibalentja N."/>
            <person name="Keating K."/>
            <person name="Fields C.J."/>
        </authorList>
    </citation>
    <scope>NUCLEOTIDE SEQUENCE</scope>
    <source>
        <strain evidence="3">Niue_2</strain>
        <tissue evidence="3">Leaf</tissue>
    </source>
</reference>
<dbReference type="InterPro" id="IPR001810">
    <property type="entry name" value="F-box_dom"/>
</dbReference>
<gene>
    <name evidence="3" type="ORF">Taro_008934</name>
</gene>
<evidence type="ECO:0000259" key="1">
    <source>
        <dbReference type="Pfam" id="PF12937"/>
    </source>
</evidence>
<dbReference type="InterPro" id="IPR032675">
    <property type="entry name" value="LRR_dom_sf"/>
</dbReference>
<dbReference type="OrthoDB" id="423607at2759"/>
<evidence type="ECO:0008006" key="5">
    <source>
        <dbReference type="Google" id="ProtNLM"/>
    </source>
</evidence>
<name>A0A843U2J6_COLES</name>
<dbReference type="InterPro" id="IPR036047">
    <property type="entry name" value="F-box-like_dom_sf"/>
</dbReference>
<dbReference type="Pfam" id="PF12937">
    <property type="entry name" value="F-box-like"/>
    <property type="match status" value="1"/>
</dbReference>
<sequence>MGEGGLGVGDLDLCFQSLMVGGDRGNKGGRGEAVMADWKDLPTELLLRILSLADDRTAIVASGVCTGWRDALYAGLSHLSLSWCKANMNNLILSLAPKFTKLQVLILRQNRPQLEDNAIEAVAIHCHDLRGLDLSKSHRLTDGSLYALAHGCPHLTTLNISGCSAFSDSALAYLTGFCKNVKCLNLCGCVKAATDKALQTIAYNCNQLQTLNLGWCENISDKGVVSLASGCPDLRALDLCGCVLITGKILFLFEYSQS</sequence>